<dbReference type="GO" id="GO:0051537">
    <property type="term" value="F:2 iron, 2 sulfur cluster binding"/>
    <property type="evidence" value="ECO:0007669"/>
    <property type="project" value="TreeGrafter"/>
</dbReference>
<reference evidence="2 3" key="1">
    <citation type="submission" date="2017-10" db="EMBL/GenBank/DDBJ databases">
        <title>Genome announcement of Methylocella silvestris TVC from permafrost.</title>
        <authorList>
            <person name="Wang J."/>
            <person name="Geng K."/>
            <person name="Ul-Haque F."/>
            <person name="Crombie A.T."/>
            <person name="Street L.E."/>
            <person name="Wookey P.A."/>
            <person name="Murrell J.C."/>
            <person name="Pratscher J."/>
        </authorList>
    </citation>
    <scope>NUCLEOTIDE SEQUENCE [LARGE SCALE GENOMIC DNA]</scope>
    <source>
        <strain evidence="2 3">TVC</strain>
    </source>
</reference>
<dbReference type="PANTHER" id="PTHR43011">
    <property type="entry name" value="IRON-SULFUR CLUSTER ASSEMBLY 2 HOMOLOG, MITOCHONDRIAL"/>
    <property type="match status" value="1"/>
</dbReference>
<dbReference type="GO" id="GO:0016226">
    <property type="term" value="P:iron-sulfur cluster assembly"/>
    <property type="evidence" value="ECO:0007669"/>
    <property type="project" value="InterPro"/>
</dbReference>
<sequence>MIQLTDGAVDAVRQAIEGAGAQVEGLRIMVEAGGCAGLKYMMGLVSDINPSDILVERDGVKVYVDEASLPHLYGTTVDFVSGLEGAGFTFNNPTATNSCSCGKSFS</sequence>
<gene>
    <name evidence="2" type="ORF">CR492_01840</name>
</gene>
<proteinExistence type="predicted"/>
<dbReference type="AlphaFoldDB" id="A0A2J7TLT1"/>
<dbReference type="OrthoDB" id="9801228at2"/>
<dbReference type="EMBL" id="PDZR01000001">
    <property type="protein sequence ID" value="PNG27677.1"/>
    <property type="molecule type" value="Genomic_DNA"/>
</dbReference>
<evidence type="ECO:0000259" key="1">
    <source>
        <dbReference type="Pfam" id="PF01521"/>
    </source>
</evidence>
<dbReference type="RefSeq" id="WP_102841985.1">
    <property type="nucleotide sequence ID" value="NZ_PDZR01000001.1"/>
</dbReference>
<feature type="domain" description="Core" evidence="1">
    <location>
        <begin position="2"/>
        <end position="103"/>
    </location>
</feature>
<dbReference type="GO" id="GO:0005506">
    <property type="term" value="F:iron ion binding"/>
    <property type="evidence" value="ECO:0007669"/>
    <property type="project" value="TreeGrafter"/>
</dbReference>
<accession>A0A2J7TLT1</accession>
<evidence type="ECO:0000313" key="3">
    <source>
        <dbReference type="Proteomes" id="UP000236286"/>
    </source>
</evidence>
<dbReference type="InterPro" id="IPR000361">
    <property type="entry name" value="ATAP_core_dom"/>
</dbReference>
<protein>
    <submittedName>
        <fullName evidence="2">Iron-sulfur cluster assembly accessory protein</fullName>
    </submittedName>
</protein>
<organism evidence="2 3">
    <name type="scientific">Methylocella silvestris</name>
    <dbReference type="NCBI Taxonomy" id="199596"/>
    <lineage>
        <taxon>Bacteria</taxon>
        <taxon>Pseudomonadati</taxon>
        <taxon>Pseudomonadota</taxon>
        <taxon>Alphaproteobacteria</taxon>
        <taxon>Hyphomicrobiales</taxon>
        <taxon>Beijerinckiaceae</taxon>
        <taxon>Methylocella</taxon>
    </lineage>
</organism>
<dbReference type="InterPro" id="IPR035903">
    <property type="entry name" value="HesB-like_dom_sf"/>
</dbReference>
<evidence type="ECO:0000313" key="2">
    <source>
        <dbReference type="EMBL" id="PNG27677.1"/>
    </source>
</evidence>
<dbReference type="PANTHER" id="PTHR43011:SF1">
    <property type="entry name" value="IRON-SULFUR CLUSTER ASSEMBLY 2 HOMOLOG, MITOCHONDRIAL"/>
    <property type="match status" value="1"/>
</dbReference>
<dbReference type="NCBIfam" id="TIGR00049">
    <property type="entry name" value="iron-sulfur cluster assembly accessory protein"/>
    <property type="match status" value="1"/>
</dbReference>
<dbReference type="Gene3D" id="2.60.300.12">
    <property type="entry name" value="HesB-like domain"/>
    <property type="match status" value="1"/>
</dbReference>
<dbReference type="Proteomes" id="UP000236286">
    <property type="component" value="Unassembled WGS sequence"/>
</dbReference>
<name>A0A2J7TLT1_METSI</name>
<dbReference type="Pfam" id="PF01521">
    <property type="entry name" value="Fe-S_biosyn"/>
    <property type="match status" value="1"/>
</dbReference>
<dbReference type="GO" id="GO:0051539">
    <property type="term" value="F:4 iron, 4 sulfur cluster binding"/>
    <property type="evidence" value="ECO:0007669"/>
    <property type="project" value="TreeGrafter"/>
</dbReference>
<dbReference type="SUPFAM" id="SSF89360">
    <property type="entry name" value="HesB-like domain"/>
    <property type="match status" value="1"/>
</dbReference>
<comment type="caution">
    <text evidence="2">The sequence shown here is derived from an EMBL/GenBank/DDBJ whole genome shotgun (WGS) entry which is preliminary data.</text>
</comment>
<dbReference type="InterPro" id="IPR016092">
    <property type="entry name" value="ATAP"/>
</dbReference>